<organism evidence="7 8">
    <name type="scientific">Dictyostelium firmibasis</name>
    <dbReference type="NCBI Taxonomy" id="79012"/>
    <lineage>
        <taxon>Eukaryota</taxon>
        <taxon>Amoebozoa</taxon>
        <taxon>Evosea</taxon>
        <taxon>Eumycetozoa</taxon>
        <taxon>Dictyostelia</taxon>
        <taxon>Dictyosteliales</taxon>
        <taxon>Dictyosteliaceae</taxon>
        <taxon>Dictyostelium</taxon>
    </lineage>
</organism>
<keyword evidence="4 5" id="KW-0472">Membrane</keyword>
<feature type="transmembrane region" description="Helical" evidence="5">
    <location>
        <begin position="231"/>
        <end position="250"/>
    </location>
</feature>
<feature type="transmembrane region" description="Helical" evidence="5">
    <location>
        <begin position="388"/>
        <end position="410"/>
    </location>
</feature>
<comment type="subcellular location">
    <subcellularLocation>
        <location evidence="1">Membrane</location>
        <topology evidence="1">Multi-pass membrane protein</topology>
    </subcellularLocation>
</comment>
<dbReference type="GO" id="GO:0005774">
    <property type="term" value="C:vacuolar membrane"/>
    <property type="evidence" value="ECO:0007669"/>
    <property type="project" value="TreeGrafter"/>
</dbReference>
<dbReference type="InterPro" id="IPR013057">
    <property type="entry name" value="AA_transpt_TM"/>
</dbReference>
<keyword evidence="8" id="KW-1185">Reference proteome</keyword>
<evidence type="ECO:0000256" key="5">
    <source>
        <dbReference type="SAM" id="Phobius"/>
    </source>
</evidence>
<keyword evidence="3 5" id="KW-1133">Transmembrane helix</keyword>
<name>A0AAN7U9D7_9MYCE</name>
<feature type="transmembrane region" description="Helical" evidence="5">
    <location>
        <begin position="189"/>
        <end position="211"/>
    </location>
</feature>
<dbReference type="PANTHER" id="PTHR22950">
    <property type="entry name" value="AMINO ACID TRANSPORTER"/>
    <property type="match status" value="1"/>
</dbReference>
<dbReference type="Pfam" id="PF01490">
    <property type="entry name" value="Aa_trans"/>
    <property type="match status" value="1"/>
</dbReference>
<dbReference type="EMBL" id="JAVFKY010000001">
    <property type="protein sequence ID" value="KAK5582090.1"/>
    <property type="molecule type" value="Genomic_DNA"/>
</dbReference>
<feature type="transmembrane region" description="Helical" evidence="5">
    <location>
        <begin position="76"/>
        <end position="100"/>
    </location>
</feature>
<feature type="transmembrane region" description="Helical" evidence="5">
    <location>
        <begin position="132"/>
        <end position="152"/>
    </location>
</feature>
<dbReference type="AlphaFoldDB" id="A0AAN7U9D7"/>
<comment type="caution">
    <text evidence="7">The sequence shown here is derived from an EMBL/GenBank/DDBJ whole genome shotgun (WGS) entry which is preliminary data.</text>
</comment>
<evidence type="ECO:0000256" key="4">
    <source>
        <dbReference type="ARBA" id="ARBA00023136"/>
    </source>
</evidence>
<dbReference type="Proteomes" id="UP001344447">
    <property type="component" value="Unassembled WGS sequence"/>
</dbReference>
<keyword evidence="2 5" id="KW-0812">Transmembrane</keyword>
<proteinExistence type="predicted"/>
<feature type="transmembrane region" description="Helical" evidence="5">
    <location>
        <begin position="422"/>
        <end position="443"/>
    </location>
</feature>
<feature type="transmembrane region" description="Helical" evidence="5">
    <location>
        <begin position="364"/>
        <end position="382"/>
    </location>
</feature>
<evidence type="ECO:0000256" key="3">
    <source>
        <dbReference type="ARBA" id="ARBA00022989"/>
    </source>
</evidence>
<feature type="transmembrane region" description="Helical" evidence="5">
    <location>
        <begin position="305"/>
        <end position="332"/>
    </location>
</feature>
<evidence type="ECO:0000259" key="6">
    <source>
        <dbReference type="Pfam" id="PF01490"/>
    </source>
</evidence>
<evidence type="ECO:0000256" key="1">
    <source>
        <dbReference type="ARBA" id="ARBA00004141"/>
    </source>
</evidence>
<accession>A0AAN7U9D7</accession>
<dbReference type="GO" id="GO:0015179">
    <property type="term" value="F:L-amino acid transmembrane transporter activity"/>
    <property type="evidence" value="ECO:0007669"/>
    <property type="project" value="TreeGrafter"/>
</dbReference>
<reference evidence="7 8" key="1">
    <citation type="submission" date="2023-11" db="EMBL/GenBank/DDBJ databases">
        <title>Dfirmibasis_genome.</title>
        <authorList>
            <person name="Edelbroek B."/>
            <person name="Kjellin J."/>
            <person name="Jerlstrom-Hultqvist J."/>
            <person name="Soderbom F."/>
        </authorList>
    </citation>
    <scope>NUCLEOTIDE SEQUENCE [LARGE SCALE GENOMIC DNA]</scope>
    <source>
        <strain evidence="7 8">TNS-C-14</strain>
    </source>
</reference>
<evidence type="ECO:0000313" key="8">
    <source>
        <dbReference type="Proteomes" id="UP001344447"/>
    </source>
</evidence>
<evidence type="ECO:0000313" key="7">
    <source>
        <dbReference type="EMBL" id="KAK5582090.1"/>
    </source>
</evidence>
<gene>
    <name evidence="7" type="ORF">RB653_003673</name>
</gene>
<feature type="transmembrane region" description="Helical" evidence="5">
    <location>
        <begin position="262"/>
        <end position="285"/>
    </location>
</feature>
<evidence type="ECO:0000256" key="2">
    <source>
        <dbReference type="ARBA" id="ARBA00022692"/>
    </source>
</evidence>
<feature type="domain" description="Amino acid transporter transmembrane" evidence="6">
    <location>
        <begin position="53"/>
        <end position="443"/>
    </location>
</feature>
<protein>
    <recommendedName>
        <fullName evidence="6">Amino acid transporter transmembrane domain-containing protein</fullName>
    </recommendedName>
</protein>
<sequence>MAYNSRNSSQGGGGGMIIGNNNNSVINRHSSESTPLINNETCEVEKKFAPIPSFWNTVKAFAGAGSFALPGAMTNAGLWIGSIGLVLISILSNYTMNILLKCSIQMTQDRIGPEKPSYADIAQRAFGRVGELFVCFMNFLVTMSICVSYLILIGQNIDYFTKIGYIPMIWIVLPFILLLTFLTDMKYLGFTSIFGALSLILAMFTIVIYGIKDNHVHALSDYTFDFKNIPLWFGNAAFFFCNHIVVIPVSHASGDNKRYPNVLNFAMIFITIINVAFAVLCYLYYNFSVGGIPSAIVDVLPDGIFANIVKVCVVLELSCSFPLIFAAGLNVVDSSIQVFHKHFNAFPELNSSDKAPFFSRNWKFYLIRIIFCSILAGVASAVTNFGNYTSLIGSLMLAVAGFVVPPLLSLRFFPQQAIPWKVFHITITIFGVMATILGTYLSIKAFVEPSK</sequence>
<dbReference type="PANTHER" id="PTHR22950:SF349">
    <property type="entry name" value="AMINO ACID TRANSPORTER TRANSMEMBRANE DOMAIN-CONTAINING PROTEIN"/>
    <property type="match status" value="1"/>
</dbReference>
<feature type="transmembrane region" description="Helical" evidence="5">
    <location>
        <begin position="164"/>
        <end position="182"/>
    </location>
</feature>